<reference evidence="2 4" key="2">
    <citation type="submission" date="2018-06" db="EMBL/GenBank/DDBJ databases">
        <authorList>
            <consortium name="Pathogen Informatics"/>
            <person name="Doyle S."/>
        </authorList>
    </citation>
    <scope>NUCLEOTIDE SEQUENCE [LARGE SCALE GENOMIC DNA]</scope>
    <source>
        <strain evidence="2 4">NCTC12388</strain>
    </source>
</reference>
<evidence type="ECO:0000313" key="1">
    <source>
        <dbReference type="EMBL" id="KTD06489.1"/>
    </source>
</evidence>
<sequence length="149" mass="16739">MNFSLESPAFKHNALIPLEYTCEGDNHPPPLIWHNPPPHTQSFVLIMDDPDAPMGVWVHWVLLNLPADYRQLRTGATLPASVITGKNSWGKSSYGGPCPPSGTHRYFFKLYALDTLLSLDKTATKQIVEKAMQQHILEHCELIGKYTKS</sequence>
<organism evidence="2 4">
    <name type="scientific">Legionella gratiana</name>
    <dbReference type="NCBI Taxonomy" id="45066"/>
    <lineage>
        <taxon>Bacteria</taxon>
        <taxon>Pseudomonadati</taxon>
        <taxon>Pseudomonadota</taxon>
        <taxon>Gammaproteobacteria</taxon>
        <taxon>Legionellales</taxon>
        <taxon>Legionellaceae</taxon>
        <taxon>Legionella</taxon>
    </lineage>
</organism>
<dbReference type="Proteomes" id="UP000254476">
    <property type="component" value="Unassembled WGS sequence"/>
</dbReference>
<dbReference type="AlphaFoldDB" id="A0A378JKS1"/>
<proteinExistence type="predicted"/>
<gene>
    <name evidence="1" type="ORF">Lgra_3266</name>
    <name evidence="2" type="ORF">NCTC12388_02039</name>
</gene>
<dbReference type="Gene3D" id="3.90.280.10">
    <property type="entry name" value="PEBP-like"/>
    <property type="match status" value="1"/>
</dbReference>
<dbReference type="EMBL" id="LNYE01000029">
    <property type="protein sequence ID" value="KTD06489.1"/>
    <property type="molecule type" value="Genomic_DNA"/>
</dbReference>
<name>A0A378JKS1_9GAMM</name>
<dbReference type="OrthoDB" id="9797506at2"/>
<evidence type="ECO:0000313" key="4">
    <source>
        <dbReference type="Proteomes" id="UP000254476"/>
    </source>
</evidence>
<dbReference type="InterPro" id="IPR008914">
    <property type="entry name" value="PEBP"/>
</dbReference>
<dbReference type="Pfam" id="PF01161">
    <property type="entry name" value="PBP"/>
    <property type="match status" value="1"/>
</dbReference>
<dbReference type="RefSeq" id="WP_058500229.1">
    <property type="nucleotide sequence ID" value="NZ_CAAAHW010000005.1"/>
</dbReference>
<dbReference type="InterPro" id="IPR036610">
    <property type="entry name" value="PEBP-like_sf"/>
</dbReference>
<dbReference type="STRING" id="45066.Lgra_3266"/>
<dbReference type="PANTHER" id="PTHR30289:SF1">
    <property type="entry name" value="PEBP (PHOSPHATIDYLETHANOLAMINE-BINDING PROTEIN) FAMILY PROTEIN"/>
    <property type="match status" value="1"/>
</dbReference>
<dbReference type="SUPFAM" id="SSF49777">
    <property type="entry name" value="PEBP-like"/>
    <property type="match status" value="1"/>
</dbReference>
<keyword evidence="3" id="KW-1185">Reference proteome</keyword>
<evidence type="ECO:0000313" key="2">
    <source>
        <dbReference type="EMBL" id="STX45310.1"/>
    </source>
</evidence>
<dbReference type="Proteomes" id="UP000054691">
    <property type="component" value="Unassembled WGS sequence"/>
</dbReference>
<evidence type="ECO:0000313" key="3">
    <source>
        <dbReference type="Proteomes" id="UP000054691"/>
    </source>
</evidence>
<reference evidence="1 3" key="1">
    <citation type="submission" date="2015-11" db="EMBL/GenBank/DDBJ databases">
        <title>Genomic analysis of 38 Legionella species identifies large and diverse effector repertoires.</title>
        <authorList>
            <person name="Burstein D."/>
            <person name="Amaro F."/>
            <person name="Zusman T."/>
            <person name="Lifshitz Z."/>
            <person name="Cohen O."/>
            <person name="Gilbert J.A."/>
            <person name="Pupko T."/>
            <person name="Shuman H.A."/>
            <person name="Segal G."/>
        </authorList>
    </citation>
    <scope>NUCLEOTIDE SEQUENCE [LARGE SCALE GENOMIC DNA]</scope>
    <source>
        <strain evidence="1 3">Lyon 8420412</strain>
    </source>
</reference>
<protein>
    <submittedName>
        <fullName evidence="2">Phosphatidylethanolamine-binding protein</fullName>
    </submittedName>
</protein>
<dbReference type="PANTHER" id="PTHR30289">
    <property type="entry name" value="UNCHARACTERIZED PROTEIN YBCL-RELATED"/>
    <property type="match status" value="1"/>
</dbReference>
<dbReference type="NCBIfam" id="TIGR00481">
    <property type="entry name" value="YbhB/YbcL family Raf kinase inhibitor-like protein"/>
    <property type="match status" value="1"/>
</dbReference>
<accession>A0A378JKS1</accession>
<dbReference type="CDD" id="cd00865">
    <property type="entry name" value="PEBP_bact_arch"/>
    <property type="match status" value="1"/>
</dbReference>
<dbReference type="EMBL" id="UGOB01000001">
    <property type="protein sequence ID" value="STX45310.1"/>
    <property type="molecule type" value="Genomic_DNA"/>
</dbReference>
<dbReference type="InterPro" id="IPR005247">
    <property type="entry name" value="YbhB_YbcL/LppC-like"/>
</dbReference>